<protein>
    <submittedName>
        <fullName evidence="9">Ribosomal protein</fullName>
    </submittedName>
</protein>
<dbReference type="Proteomes" id="UP000179807">
    <property type="component" value="Unassembled WGS sequence"/>
</dbReference>
<name>A0A1J4L6J4_9EUKA</name>
<dbReference type="GO" id="GO:0003735">
    <property type="term" value="F:structural constituent of ribosome"/>
    <property type="evidence" value="ECO:0007669"/>
    <property type="project" value="InterPro"/>
</dbReference>
<dbReference type="CDD" id="cd01433">
    <property type="entry name" value="Ribosomal_L16_L10e"/>
    <property type="match status" value="1"/>
</dbReference>
<dbReference type="GO" id="GO:1990904">
    <property type="term" value="C:ribonucleoprotein complex"/>
    <property type="evidence" value="ECO:0007669"/>
    <property type="project" value="UniProtKB-KW"/>
</dbReference>
<dbReference type="OrthoDB" id="10258869at2759"/>
<dbReference type="InterPro" id="IPR036920">
    <property type="entry name" value="Ribosomal_uL16_sf"/>
</dbReference>
<evidence type="ECO:0000313" key="7">
    <source>
        <dbReference type="EMBL" id="OHS97601.1"/>
    </source>
</evidence>
<evidence type="ECO:0000256" key="2">
    <source>
        <dbReference type="ARBA" id="ARBA00022980"/>
    </source>
</evidence>
<dbReference type="SUPFAM" id="SSF54686">
    <property type="entry name" value="Ribosomal protein L16p/L10e"/>
    <property type="match status" value="1"/>
</dbReference>
<evidence type="ECO:0000313" key="5">
    <source>
        <dbReference type="EMBL" id="ARM19784.1"/>
    </source>
</evidence>
<dbReference type="RefSeq" id="XP_068370702.1">
    <property type="nucleotide sequence ID" value="XM_068489721.1"/>
</dbReference>
<reference evidence="4" key="3">
    <citation type="journal article" date="2017" name="Biol. Cell">
        <title>The costa of trichomonads: A complex macromolecular cytoskeleton structure made of uncommon proteins.</title>
        <authorList>
            <person name="de Andrade Rosa I."/>
            <person name="Brigido M.C."/>
            <person name="de Oliveira Santos E."/>
            <person name="Gonzaga L."/>
            <person name="Zingali R.B."/>
            <person name="de Vasconcelos A.T."/>
            <person name="de Souza W."/>
            <person name="Benchimol M."/>
        </authorList>
    </citation>
    <scope>NUCLEOTIDE SEQUENCE</scope>
    <source>
        <strain evidence="5">6346</strain>
        <strain evidence="4">806</strain>
        <strain evidence="6">9288</strain>
    </source>
</reference>
<keyword evidence="10" id="KW-1185">Reference proteome</keyword>
<evidence type="ECO:0000313" key="6">
    <source>
        <dbReference type="EMBL" id="ARM19803.1"/>
    </source>
</evidence>
<gene>
    <name evidence="9" type="ORF">TRFO_00806</name>
    <name evidence="8" type="ORF">TRFO_06346</name>
    <name evidence="7" type="ORF">TRFO_09288</name>
</gene>
<dbReference type="GO" id="GO:0006412">
    <property type="term" value="P:translation"/>
    <property type="evidence" value="ECO:0007669"/>
    <property type="project" value="InterPro"/>
</dbReference>
<dbReference type="EMBL" id="MLAK01000793">
    <property type="protein sequence ID" value="OHT04443.1"/>
    <property type="molecule type" value="Genomic_DNA"/>
</dbReference>
<evidence type="ECO:0000313" key="4">
    <source>
        <dbReference type="EMBL" id="ARM19744.1"/>
    </source>
</evidence>
<sequence length="210" mass="24021">MGRRPARCYRYFKSRPYPKSRFCRGVPDPRIQRYETGTKAATAHLYPYHVRLLTLETGNISGEALEAARVSSNRYMMKNSGKAYHIRINLHPFHVLRINKMLSTAGADRLQTGMRHAFGKPYGTVARAHPYQCIMQCRAPKDGLKNAVEAFRRASFKFPGHTRVVVSSHVGFTPYTLPEYRDLAKKGLIVECGNHMKRLYRRGPIPKPSK</sequence>
<dbReference type="EMBL" id="MLAK01000001">
    <property type="protein sequence ID" value="OHT17566.1"/>
    <property type="molecule type" value="Genomic_DNA"/>
</dbReference>
<dbReference type="EMBL" id="KX579569">
    <property type="protein sequence ID" value="ARM19803.1"/>
    <property type="molecule type" value="Genomic_DNA"/>
</dbReference>
<evidence type="ECO:0000256" key="1">
    <source>
        <dbReference type="ARBA" id="ARBA00008931"/>
    </source>
</evidence>
<dbReference type="GO" id="GO:0005840">
    <property type="term" value="C:ribosome"/>
    <property type="evidence" value="ECO:0007669"/>
    <property type="project" value="UniProtKB-KW"/>
</dbReference>
<dbReference type="Gene3D" id="3.90.1170.10">
    <property type="entry name" value="Ribosomal protein L10e/L16"/>
    <property type="match status" value="1"/>
</dbReference>
<proteinExistence type="inferred from homology"/>
<accession>A0A1J4L6J4</accession>
<dbReference type="PANTHER" id="PTHR11726">
    <property type="entry name" value="60S RIBOSOMAL PROTEIN L10"/>
    <property type="match status" value="1"/>
</dbReference>
<reference evidence="4" key="1">
    <citation type="submission" date="2016-07" db="EMBL/GenBank/DDBJ databases">
        <authorList>
            <person name="Rosa I.A."/>
            <person name="Brigido M.C."/>
            <person name="Santos E.O."/>
            <person name="Almeida L.G.P."/>
            <person name="Zingalli R.B."/>
            <person name="Vasconcelos A.T.R."/>
            <person name="Souza W."/>
            <person name="Benchimol M."/>
        </authorList>
    </citation>
    <scope>NUCLEOTIDE SEQUENCE</scope>
    <source>
        <strain evidence="5">6346</strain>
        <strain evidence="4">806</strain>
        <strain evidence="6">9288</strain>
    </source>
</reference>
<evidence type="ECO:0000313" key="10">
    <source>
        <dbReference type="Proteomes" id="UP000179807"/>
    </source>
</evidence>
<dbReference type="GeneID" id="94824425"/>
<dbReference type="VEuPathDB" id="TrichDB:TRFO_09288"/>
<reference evidence="9 10" key="2">
    <citation type="submission" date="2016-10" db="EMBL/GenBank/DDBJ databases">
        <authorList>
            <person name="Benchimol M."/>
            <person name="Almeida L.G."/>
            <person name="Vasconcelos A.T."/>
            <person name="Perreira-Neves A."/>
            <person name="Rosa I.A."/>
            <person name="Tasca T."/>
            <person name="Bogo M.R."/>
            <person name="de Souza W."/>
        </authorList>
    </citation>
    <scope>NUCLEOTIDE SEQUENCE [LARGE SCALE GENOMIC DNA]</scope>
    <source>
        <strain evidence="9 10">K</strain>
    </source>
</reference>
<dbReference type="AlphaFoldDB" id="A0A1J4L6J4"/>
<organism evidence="9 10">
    <name type="scientific">Tritrichomonas foetus</name>
    <dbReference type="NCBI Taxonomy" id="1144522"/>
    <lineage>
        <taxon>Eukaryota</taxon>
        <taxon>Metamonada</taxon>
        <taxon>Parabasalia</taxon>
        <taxon>Tritrichomonadida</taxon>
        <taxon>Tritrichomonadidae</taxon>
        <taxon>Tritrichomonas</taxon>
    </lineage>
</organism>
<dbReference type="InterPro" id="IPR047873">
    <property type="entry name" value="Ribosomal_uL16"/>
</dbReference>
<dbReference type="EMBL" id="KX579510">
    <property type="protein sequence ID" value="ARM19744.1"/>
    <property type="molecule type" value="Genomic_DNA"/>
</dbReference>
<comment type="similarity">
    <text evidence="1">Belongs to the universal ribosomal protein uL16 family.</text>
</comment>
<dbReference type="VEuPathDB" id="TrichDB:TRFO_00806"/>
<evidence type="ECO:0000256" key="3">
    <source>
        <dbReference type="ARBA" id="ARBA00023274"/>
    </source>
</evidence>
<dbReference type="EMBL" id="KX579550">
    <property type="protein sequence ID" value="ARM19784.1"/>
    <property type="molecule type" value="Genomic_DNA"/>
</dbReference>
<dbReference type="EMBL" id="MLAK01001104">
    <property type="protein sequence ID" value="OHS97601.1"/>
    <property type="molecule type" value="Genomic_DNA"/>
</dbReference>
<evidence type="ECO:0000313" key="9">
    <source>
        <dbReference type="EMBL" id="OHT17566.1"/>
    </source>
</evidence>
<keyword evidence="2 9" id="KW-0689">Ribosomal protein</keyword>
<evidence type="ECO:0000313" key="8">
    <source>
        <dbReference type="EMBL" id="OHT04443.1"/>
    </source>
</evidence>
<keyword evidence="3" id="KW-0687">Ribonucleoprotein</keyword>
<dbReference type="NCBIfam" id="NF003239">
    <property type="entry name" value="PRK04199.1-4"/>
    <property type="match status" value="1"/>
</dbReference>
<dbReference type="PIRSF" id="PIRSF005590">
    <property type="entry name" value="Ribosomal_L10"/>
    <property type="match status" value="1"/>
</dbReference>
<dbReference type="InterPro" id="IPR016180">
    <property type="entry name" value="Ribosomal_uL16_dom"/>
</dbReference>
<dbReference type="VEuPathDB" id="TrichDB:TRFO_06346"/>
<dbReference type="Pfam" id="PF00252">
    <property type="entry name" value="Ribosomal_L16"/>
    <property type="match status" value="1"/>
</dbReference>
<dbReference type="InterPro" id="IPR001197">
    <property type="entry name" value="Ribosomal_uL16_euk_arch"/>
</dbReference>